<dbReference type="InterPro" id="IPR043128">
    <property type="entry name" value="Rev_trsase/Diguanyl_cyclase"/>
</dbReference>
<dbReference type="Gene3D" id="3.30.70.270">
    <property type="match status" value="1"/>
</dbReference>
<evidence type="ECO:0000259" key="3">
    <source>
        <dbReference type="PROSITE" id="PS50887"/>
    </source>
</evidence>
<dbReference type="PANTHER" id="PTHR45138:SF9">
    <property type="entry name" value="DIGUANYLATE CYCLASE DGCM-RELATED"/>
    <property type="match status" value="1"/>
</dbReference>
<dbReference type="Pfam" id="PF00990">
    <property type="entry name" value="GGDEF"/>
    <property type="match status" value="1"/>
</dbReference>
<comment type="catalytic activity">
    <reaction evidence="2">
        <text>2 GTP = 3',3'-c-di-GMP + 2 diphosphate</text>
        <dbReference type="Rhea" id="RHEA:24898"/>
        <dbReference type="ChEBI" id="CHEBI:33019"/>
        <dbReference type="ChEBI" id="CHEBI:37565"/>
        <dbReference type="ChEBI" id="CHEBI:58805"/>
        <dbReference type="EC" id="2.7.7.65"/>
    </reaction>
</comment>
<keyword evidence="5" id="KW-1185">Reference proteome</keyword>
<comment type="caution">
    <text evidence="4">The sequence shown here is derived from an EMBL/GenBank/DDBJ whole genome shotgun (WGS) entry which is preliminary data.</text>
</comment>
<dbReference type="RefSeq" id="WP_311760433.1">
    <property type="nucleotide sequence ID" value="NZ_JAVRQI010000012.1"/>
</dbReference>
<dbReference type="Proteomes" id="UP001251085">
    <property type="component" value="Unassembled WGS sequence"/>
</dbReference>
<feature type="domain" description="GGDEF" evidence="3">
    <location>
        <begin position="188"/>
        <end position="324"/>
    </location>
</feature>
<dbReference type="InterPro" id="IPR050469">
    <property type="entry name" value="Diguanylate_Cyclase"/>
</dbReference>
<dbReference type="EC" id="2.7.7.65" evidence="1"/>
<dbReference type="CDD" id="cd01949">
    <property type="entry name" value="GGDEF"/>
    <property type="match status" value="1"/>
</dbReference>
<organism evidence="4 5">
    <name type="scientific">Paracoccus broussonetiae</name>
    <dbReference type="NCBI Taxonomy" id="3075834"/>
    <lineage>
        <taxon>Bacteria</taxon>
        <taxon>Pseudomonadati</taxon>
        <taxon>Pseudomonadota</taxon>
        <taxon>Alphaproteobacteria</taxon>
        <taxon>Rhodobacterales</taxon>
        <taxon>Paracoccaceae</taxon>
        <taxon>Paracoccus</taxon>
    </lineage>
</organism>
<protein>
    <recommendedName>
        <fullName evidence="1">diguanylate cyclase</fullName>
        <ecNumber evidence="1">2.7.7.65</ecNumber>
    </recommendedName>
</protein>
<evidence type="ECO:0000256" key="2">
    <source>
        <dbReference type="ARBA" id="ARBA00034247"/>
    </source>
</evidence>
<dbReference type="PROSITE" id="PS50887">
    <property type="entry name" value="GGDEF"/>
    <property type="match status" value="1"/>
</dbReference>
<dbReference type="NCBIfam" id="TIGR00254">
    <property type="entry name" value="GGDEF"/>
    <property type="match status" value="1"/>
</dbReference>
<reference evidence="5" key="1">
    <citation type="submission" date="2023-07" db="EMBL/GenBank/DDBJ databases">
        <title>Characterization of two Paracoccaceae strains isolated from Phycosphere and proposal of Xinfangfangia lacusdiani sp. nov.</title>
        <authorList>
            <person name="Deng Y."/>
            <person name="Zhang Y.Q."/>
        </authorList>
    </citation>
    <scope>NUCLEOTIDE SEQUENCE [LARGE SCALE GENOMIC DNA]</scope>
    <source>
        <strain evidence="5">CPCC 101403</strain>
    </source>
</reference>
<dbReference type="SMART" id="SM00267">
    <property type="entry name" value="GGDEF"/>
    <property type="match status" value="1"/>
</dbReference>
<dbReference type="SUPFAM" id="SSF55073">
    <property type="entry name" value="Nucleotide cyclase"/>
    <property type="match status" value="1"/>
</dbReference>
<dbReference type="GO" id="GO:0052621">
    <property type="term" value="F:diguanylate cyclase activity"/>
    <property type="evidence" value="ECO:0007669"/>
    <property type="project" value="UniProtKB-EC"/>
</dbReference>
<evidence type="ECO:0000256" key="1">
    <source>
        <dbReference type="ARBA" id="ARBA00012528"/>
    </source>
</evidence>
<dbReference type="InterPro" id="IPR000160">
    <property type="entry name" value="GGDEF_dom"/>
</dbReference>
<dbReference type="EMBL" id="JAVRQI010000012">
    <property type="protein sequence ID" value="MDT1063343.1"/>
    <property type="molecule type" value="Genomic_DNA"/>
</dbReference>
<proteinExistence type="predicted"/>
<keyword evidence="4" id="KW-0808">Transferase</keyword>
<dbReference type="PANTHER" id="PTHR45138">
    <property type="entry name" value="REGULATORY COMPONENTS OF SENSORY TRANSDUCTION SYSTEM"/>
    <property type="match status" value="1"/>
</dbReference>
<dbReference type="InterPro" id="IPR029787">
    <property type="entry name" value="Nucleotide_cyclase"/>
</dbReference>
<sequence>MSVPAGVLDLDALLPMHLLLLDGDRIGRAGPTLRKLIGSTTRLQDCLEVERPPAAIADPAGLCSAIASGEPVQMRLRHHAGITLRGRGGRLAGGYLLDLGLGMSLVQAVRAFDLNGADFTPSDLALELLFLHEANRAVMAELARTNRRLEEARAAEAKLAVTDALTGLLNRRGFQTELEQAMRSLRVQPFVLAQLDLDDFKQVNDRFGHAAGDVVLQSVARALESETRATDRLGRMGGDEFMMILAGPASAAELGAIGRRIIARIREPVAFKGLALEVSASIGFSRSQDHDRWDLAAMMAEADSALYQDKARRRGQRPQRRRQTD</sequence>
<gene>
    <name evidence="4" type="ORF">RM190_15815</name>
</gene>
<accession>A0ABU3EGG7</accession>
<name>A0ABU3EGG7_9RHOB</name>
<keyword evidence="4" id="KW-0548">Nucleotidyltransferase</keyword>
<evidence type="ECO:0000313" key="4">
    <source>
        <dbReference type="EMBL" id="MDT1063343.1"/>
    </source>
</evidence>
<evidence type="ECO:0000313" key="5">
    <source>
        <dbReference type="Proteomes" id="UP001251085"/>
    </source>
</evidence>